<dbReference type="PROSITE" id="PS00678">
    <property type="entry name" value="WD_REPEATS_1"/>
    <property type="match status" value="1"/>
</dbReference>
<dbReference type="SMART" id="SM00320">
    <property type="entry name" value="WD40"/>
    <property type="match status" value="3"/>
</dbReference>
<comment type="subcellular location">
    <subcellularLocation>
        <location evidence="1 6">Nucleus</location>
    </subcellularLocation>
</comment>
<dbReference type="PROSITE" id="PS50294">
    <property type="entry name" value="WD_REPEATS_REGION"/>
    <property type="match status" value="1"/>
</dbReference>
<dbReference type="GO" id="GO:0005634">
    <property type="term" value="C:nucleus"/>
    <property type="evidence" value="ECO:0007669"/>
    <property type="project" value="UniProtKB-SubCell"/>
</dbReference>
<dbReference type="Proteomes" id="UP000694844">
    <property type="component" value="Chromosome 1"/>
</dbReference>
<evidence type="ECO:0000256" key="8">
    <source>
        <dbReference type="SAM" id="MobiDB-lite"/>
    </source>
</evidence>
<dbReference type="InterPro" id="IPR028884">
    <property type="entry name" value="Trm82"/>
</dbReference>
<proteinExistence type="inferred from homology"/>
<dbReference type="AlphaFoldDB" id="A0A8B8B7M8"/>
<gene>
    <name evidence="10" type="primary">LOC111107934</name>
</gene>
<dbReference type="HAMAP" id="MF_03056">
    <property type="entry name" value="TRM82"/>
    <property type="match status" value="1"/>
</dbReference>
<keyword evidence="2 6" id="KW-0853">WD repeat</keyword>
<feature type="region of interest" description="Disordered" evidence="8">
    <location>
        <begin position="382"/>
        <end position="403"/>
    </location>
</feature>
<dbReference type="GO" id="GO:0005829">
    <property type="term" value="C:cytosol"/>
    <property type="evidence" value="ECO:0007669"/>
    <property type="project" value="TreeGrafter"/>
</dbReference>
<comment type="pathway">
    <text evidence="6">tRNA modification; N(7)-methylguanine-tRNA biosynthesis.</text>
</comment>
<keyword evidence="9" id="KW-1185">Reference proteome</keyword>
<protein>
    <recommendedName>
        <fullName evidence="6">tRNA (guanine-N(7)-)-methyltransferase non-catalytic subunit</fullName>
    </recommendedName>
    <alternativeName>
        <fullName evidence="6">WD repeat-containing protein 4 homolog</fullName>
    </alternativeName>
</protein>
<evidence type="ECO:0000256" key="7">
    <source>
        <dbReference type="PROSITE-ProRule" id="PRU00221"/>
    </source>
</evidence>
<accession>A0A8B8B7M8</accession>
<feature type="repeat" description="WD" evidence="7">
    <location>
        <begin position="194"/>
        <end position="235"/>
    </location>
</feature>
<keyword evidence="3 6" id="KW-0819">tRNA processing</keyword>
<evidence type="ECO:0000256" key="6">
    <source>
        <dbReference type="HAMAP-Rule" id="MF_03056"/>
    </source>
</evidence>
<dbReference type="PANTHER" id="PTHR16288">
    <property type="entry name" value="WD40 REPEAT PROTEIN 4"/>
    <property type="match status" value="1"/>
</dbReference>
<evidence type="ECO:0000256" key="3">
    <source>
        <dbReference type="ARBA" id="ARBA00022694"/>
    </source>
</evidence>
<dbReference type="PANTHER" id="PTHR16288:SF0">
    <property type="entry name" value="TRNA (GUANINE-N(7)-)-METHYLTRANSFERASE NON-CATALYTIC SUBUNIT WDR4"/>
    <property type="match status" value="1"/>
</dbReference>
<evidence type="ECO:0000256" key="2">
    <source>
        <dbReference type="ARBA" id="ARBA00022574"/>
    </source>
</evidence>
<keyword evidence="5 6" id="KW-0539">Nucleus</keyword>
<evidence type="ECO:0000313" key="10">
    <source>
        <dbReference type="RefSeq" id="XP_022299091.1"/>
    </source>
</evidence>
<dbReference type="KEGG" id="cvn:111107934"/>
<organism evidence="9 10">
    <name type="scientific">Crassostrea virginica</name>
    <name type="common">Eastern oyster</name>
    <dbReference type="NCBI Taxonomy" id="6565"/>
    <lineage>
        <taxon>Eukaryota</taxon>
        <taxon>Metazoa</taxon>
        <taxon>Spiralia</taxon>
        <taxon>Lophotrochozoa</taxon>
        <taxon>Mollusca</taxon>
        <taxon>Bivalvia</taxon>
        <taxon>Autobranchia</taxon>
        <taxon>Pteriomorphia</taxon>
        <taxon>Ostreida</taxon>
        <taxon>Ostreoidea</taxon>
        <taxon>Ostreidae</taxon>
        <taxon>Crassostrea</taxon>
    </lineage>
</organism>
<feature type="region of interest" description="Disordered" evidence="8">
    <location>
        <begin position="44"/>
        <end position="65"/>
    </location>
</feature>
<comment type="similarity">
    <text evidence="6">Belongs to the WD repeat TRM82 family.</text>
</comment>
<comment type="subunit">
    <text evidence="6">Forms a heterodimer with the catalytic subunit.</text>
</comment>
<evidence type="ECO:0000256" key="4">
    <source>
        <dbReference type="ARBA" id="ARBA00022737"/>
    </source>
</evidence>
<dbReference type="GO" id="GO:0043527">
    <property type="term" value="C:tRNA methyltransferase complex"/>
    <property type="evidence" value="ECO:0007669"/>
    <property type="project" value="TreeGrafter"/>
</dbReference>
<reference evidence="9" key="1">
    <citation type="submission" date="2024-06" db="UniProtKB">
        <authorList>
            <consortium name="RefSeq"/>
        </authorList>
    </citation>
    <scope>NUCLEOTIDE SEQUENCE [LARGE SCALE GENOMIC DNA]</scope>
</reference>
<dbReference type="Gene3D" id="2.130.10.10">
    <property type="entry name" value="YVTN repeat-like/Quinoprotein amine dehydrogenase"/>
    <property type="match status" value="1"/>
</dbReference>
<dbReference type="GO" id="GO:0106004">
    <property type="term" value="P:tRNA (guanine-N7)-methylation"/>
    <property type="evidence" value="ECO:0007669"/>
    <property type="project" value="UniProtKB-UniRule"/>
</dbReference>
<dbReference type="InterPro" id="IPR001680">
    <property type="entry name" value="WD40_rpt"/>
</dbReference>
<evidence type="ECO:0000256" key="1">
    <source>
        <dbReference type="ARBA" id="ARBA00004123"/>
    </source>
</evidence>
<dbReference type="RefSeq" id="XP_022299091.1">
    <property type="nucleotide sequence ID" value="XM_022443383.1"/>
</dbReference>
<feature type="compositionally biased region" description="Basic and acidic residues" evidence="8">
    <location>
        <begin position="55"/>
        <end position="65"/>
    </location>
</feature>
<dbReference type="GeneID" id="111107934"/>
<evidence type="ECO:0000313" key="9">
    <source>
        <dbReference type="Proteomes" id="UP000694844"/>
    </source>
</evidence>
<evidence type="ECO:0000256" key="5">
    <source>
        <dbReference type="ARBA" id="ARBA00023242"/>
    </source>
</evidence>
<dbReference type="SUPFAM" id="SSF50978">
    <property type="entry name" value="WD40 repeat-like"/>
    <property type="match status" value="1"/>
</dbReference>
<dbReference type="PROSITE" id="PS50082">
    <property type="entry name" value="WD_REPEATS_2"/>
    <property type="match status" value="1"/>
</dbReference>
<name>A0A8B8B7M8_CRAVI</name>
<comment type="function">
    <text evidence="6">Required for the formation of N(7)-methylguanine at position 46 (m7G46) in tRNA. In the complex, it is required to stabilize and induce conformational changes of the catalytic subunit.</text>
</comment>
<sequence>MRQHVVYIHGLCITLTFDLKVSIGEGEGEDGALERQDIDIEEKRLSTQNEQTQEDSGKLPKADVTSKDGQNRILACKFSPSWRFFAVCDDAKRLYLFRCGESWELVSNRPISRRCTRLTFTYDEKNVLVADKWGDVFQFSVQDPEKGGQLLLGHLSMLLDILTTKEDKFVVTADRDNKIRISSYPNSYNIHTYCLQHTEYVTSLTYCEDPEVIISGSGDGSIIVWNINGQVLSQTNCSEGDTTLPVKKIEWDRNSKLLSVIFLNSPVVQFYTLTPDSALLHHVQDIQLTSPIWDSCFDRRGQFWLLQKQEGDTIKMYSCQKTNSGALKVEQTDRGLPSAENKVIDMFNKDWTFFKEAESAPDLSVEYKKKETPDNYSIYLQKKQDRMQQTQPTEPQTKKVKTG</sequence>
<dbReference type="Pfam" id="PF00400">
    <property type="entry name" value="WD40"/>
    <property type="match status" value="1"/>
</dbReference>
<reference evidence="10" key="2">
    <citation type="submission" date="2025-08" db="UniProtKB">
        <authorList>
            <consortium name="RefSeq"/>
        </authorList>
    </citation>
    <scope>IDENTIFICATION</scope>
    <source>
        <tissue evidence="10">Whole sample</tissue>
    </source>
</reference>
<dbReference type="InterPro" id="IPR015943">
    <property type="entry name" value="WD40/YVTN_repeat-like_dom_sf"/>
</dbReference>
<keyword evidence="4 6" id="KW-0677">Repeat</keyword>
<dbReference type="OrthoDB" id="371245at2759"/>
<dbReference type="InterPro" id="IPR019775">
    <property type="entry name" value="WD40_repeat_CS"/>
</dbReference>
<dbReference type="InterPro" id="IPR036322">
    <property type="entry name" value="WD40_repeat_dom_sf"/>
</dbReference>
<dbReference type="UniPathway" id="UPA00989"/>